<keyword evidence="2" id="KW-1185">Reference proteome</keyword>
<comment type="caution">
    <text evidence="1">The sequence shown here is derived from an EMBL/GenBank/DDBJ whole genome shotgun (WGS) entry which is preliminary data.</text>
</comment>
<name>A0A0F3GUR2_9BACT</name>
<evidence type="ECO:0000313" key="2">
    <source>
        <dbReference type="Proteomes" id="UP000033423"/>
    </source>
</evidence>
<gene>
    <name evidence="1" type="ORF">MBAV_002112</name>
</gene>
<dbReference type="Proteomes" id="UP000033423">
    <property type="component" value="Unassembled WGS sequence"/>
</dbReference>
<protein>
    <submittedName>
        <fullName evidence="1">Uncharacterized protein</fullName>
    </submittedName>
</protein>
<evidence type="ECO:0000313" key="1">
    <source>
        <dbReference type="EMBL" id="KJU85694.1"/>
    </source>
</evidence>
<dbReference type="EMBL" id="LACI01000902">
    <property type="protein sequence ID" value="KJU85694.1"/>
    <property type="molecule type" value="Genomic_DNA"/>
</dbReference>
<organism evidence="1 2">
    <name type="scientific">Candidatus Magnetobacterium bavaricum</name>
    <dbReference type="NCBI Taxonomy" id="29290"/>
    <lineage>
        <taxon>Bacteria</taxon>
        <taxon>Pseudomonadati</taxon>
        <taxon>Nitrospirota</taxon>
        <taxon>Thermodesulfovibrionia</taxon>
        <taxon>Thermodesulfovibrionales</taxon>
        <taxon>Candidatus Magnetobacteriaceae</taxon>
        <taxon>Candidatus Magnetobacterium</taxon>
    </lineage>
</organism>
<proteinExistence type="predicted"/>
<sequence length="66" mass="7800">MQVCLDFVYQHNPLDVIARSSVWFHSHYDFGHYVENCQVTIGKLIECKFSSARFKYVIVKILTVKF</sequence>
<accession>A0A0F3GUR2</accession>
<reference evidence="1 2" key="1">
    <citation type="submission" date="2015-02" db="EMBL/GenBank/DDBJ databases">
        <title>Single-cell genomics of uncultivated deep-branching MTB reveals a conserved set of magnetosome genes.</title>
        <authorList>
            <person name="Kolinko S."/>
            <person name="Richter M."/>
            <person name="Glockner F.O."/>
            <person name="Brachmann A."/>
            <person name="Schuler D."/>
        </authorList>
    </citation>
    <scope>NUCLEOTIDE SEQUENCE [LARGE SCALE GENOMIC DNA]</scope>
    <source>
        <strain evidence="1">TM-1</strain>
    </source>
</reference>
<dbReference type="AlphaFoldDB" id="A0A0F3GUR2"/>